<proteinExistence type="predicted"/>
<dbReference type="Pfam" id="PF19698">
    <property type="entry name" value="DUF6197"/>
    <property type="match status" value="1"/>
</dbReference>
<reference evidence="2" key="1">
    <citation type="journal article" date="2019" name="Int. J. Syst. Evol. Microbiol.">
        <title>The Global Catalogue of Microorganisms (GCM) 10K type strain sequencing project: providing services to taxonomists for standard genome sequencing and annotation.</title>
        <authorList>
            <consortium name="The Broad Institute Genomics Platform"/>
            <consortium name="The Broad Institute Genome Sequencing Center for Infectious Disease"/>
            <person name="Wu L."/>
            <person name="Ma J."/>
        </authorList>
    </citation>
    <scope>NUCLEOTIDE SEQUENCE [LARGE SCALE GENOMIC DNA]</scope>
    <source>
        <strain evidence="2">CECT 8064</strain>
    </source>
</reference>
<dbReference type="EMBL" id="JBHSFS010000002">
    <property type="protein sequence ID" value="MFC4512561.1"/>
    <property type="molecule type" value="Genomic_DNA"/>
</dbReference>
<dbReference type="RefSeq" id="WP_417922479.1">
    <property type="nucleotide sequence ID" value="NZ_JBHSFS010000002.1"/>
</dbReference>
<gene>
    <name evidence="1" type="ORF">ACFPEN_06400</name>
</gene>
<comment type="caution">
    <text evidence="1">The sequence shown here is derived from an EMBL/GenBank/DDBJ whole genome shotgun (WGS) entry which is preliminary data.</text>
</comment>
<dbReference type="Proteomes" id="UP001595990">
    <property type="component" value="Unassembled WGS sequence"/>
</dbReference>
<dbReference type="InterPro" id="IPR045677">
    <property type="entry name" value="DUF6197"/>
</dbReference>
<sequence>MPASLVADTERVLADAGRVLVEEIERYLAARPRRSAHPLVSKPTEELVAEALAGPAAGAPAPVLASPPALLRFVPDWALPAFRRPQGPCRRLSVAEHLELTALVIEKYGWARGRLRTRRGARCIVGAQAVLYRLGYGDERTAVRAGEALQAVLAGRGLAMPYPAWNDAPDRTEGEVVYLLRQAASHARGDGR</sequence>
<accession>A0ABV9BEX7</accession>
<protein>
    <submittedName>
        <fullName evidence="1">Uncharacterized protein</fullName>
    </submittedName>
</protein>
<organism evidence="1 2">
    <name type="scientific">Streptomyces ehimensis</name>
    <dbReference type="NCBI Taxonomy" id="68195"/>
    <lineage>
        <taxon>Bacteria</taxon>
        <taxon>Bacillati</taxon>
        <taxon>Actinomycetota</taxon>
        <taxon>Actinomycetes</taxon>
        <taxon>Kitasatosporales</taxon>
        <taxon>Streptomycetaceae</taxon>
        <taxon>Streptomyces</taxon>
    </lineage>
</organism>
<keyword evidence="2" id="KW-1185">Reference proteome</keyword>
<evidence type="ECO:0000313" key="2">
    <source>
        <dbReference type="Proteomes" id="UP001595990"/>
    </source>
</evidence>
<evidence type="ECO:0000313" key="1">
    <source>
        <dbReference type="EMBL" id="MFC4512561.1"/>
    </source>
</evidence>
<name>A0ABV9BEX7_9ACTN</name>